<accession>A0A091UQW4</accession>
<feature type="compositionally biased region" description="Basic residues" evidence="1">
    <location>
        <begin position="92"/>
        <end position="110"/>
    </location>
</feature>
<evidence type="ECO:0008006" key="4">
    <source>
        <dbReference type="Google" id="ProtNLM"/>
    </source>
</evidence>
<dbReference type="AlphaFoldDB" id="A0A091UQW4"/>
<evidence type="ECO:0000256" key="1">
    <source>
        <dbReference type="SAM" id="MobiDB-lite"/>
    </source>
</evidence>
<name>A0A091UQW4_NIPNI</name>
<gene>
    <name evidence="2" type="ORF">Y956_06826</name>
</gene>
<evidence type="ECO:0000313" key="3">
    <source>
        <dbReference type="Proteomes" id="UP000053283"/>
    </source>
</evidence>
<protein>
    <recommendedName>
        <fullName evidence="4">RBM11 regulator</fullName>
    </recommendedName>
</protein>
<proteinExistence type="predicted"/>
<feature type="region of interest" description="Disordered" evidence="1">
    <location>
        <begin position="62"/>
        <end position="110"/>
    </location>
</feature>
<feature type="compositionally biased region" description="Basic and acidic residues" evidence="1">
    <location>
        <begin position="62"/>
        <end position="71"/>
    </location>
</feature>
<evidence type="ECO:0000313" key="2">
    <source>
        <dbReference type="EMBL" id="KFQ93101.1"/>
    </source>
</evidence>
<organism evidence="2 3">
    <name type="scientific">Nipponia nippon</name>
    <name type="common">Crested ibis</name>
    <name type="synonym">Ibis nippon</name>
    <dbReference type="NCBI Taxonomy" id="128390"/>
    <lineage>
        <taxon>Eukaryota</taxon>
        <taxon>Metazoa</taxon>
        <taxon>Chordata</taxon>
        <taxon>Craniata</taxon>
        <taxon>Vertebrata</taxon>
        <taxon>Euteleostomi</taxon>
        <taxon>Archelosauria</taxon>
        <taxon>Archosauria</taxon>
        <taxon>Dinosauria</taxon>
        <taxon>Saurischia</taxon>
        <taxon>Theropoda</taxon>
        <taxon>Coelurosauria</taxon>
        <taxon>Aves</taxon>
        <taxon>Neognathae</taxon>
        <taxon>Neoaves</taxon>
        <taxon>Aequornithes</taxon>
        <taxon>Pelecaniformes</taxon>
        <taxon>Threskiornithidae</taxon>
        <taxon>Nipponia</taxon>
    </lineage>
</organism>
<sequence>MNHFLAQQYTVQSPTGQQFSYYQMTPLLPSNLSFSPYQNQAANFKSAQSSFELALPRSGDCEVHQVDDSTSKRKREQQSCDSDTSIEDDKMRQRKRDQKYKKCKAKKKMH</sequence>
<dbReference type="EMBL" id="KL409974">
    <property type="protein sequence ID" value="KFQ93101.1"/>
    <property type="molecule type" value="Genomic_DNA"/>
</dbReference>
<reference evidence="2 3" key="1">
    <citation type="submission" date="2014-04" db="EMBL/GenBank/DDBJ databases">
        <title>Genome evolution of avian class.</title>
        <authorList>
            <person name="Zhang G."/>
            <person name="Li C."/>
        </authorList>
    </citation>
    <scope>NUCLEOTIDE SEQUENCE [LARGE SCALE GENOMIC DNA]</scope>
    <source>
        <strain evidence="2">BGI_Y956</strain>
    </source>
</reference>
<dbReference type="STRING" id="128390.A0A091UQW4"/>
<dbReference type="Proteomes" id="UP000053283">
    <property type="component" value="Unassembled WGS sequence"/>
</dbReference>
<keyword evidence="3" id="KW-1185">Reference proteome</keyword>